<dbReference type="InterPro" id="IPR012474">
    <property type="entry name" value="Frigida"/>
</dbReference>
<evidence type="ECO:0000256" key="1">
    <source>
        <dbReference type="ARBA" id="ARBA00008956"/>
    </source>
</evidence>
<evidence type="ECO:0000256" key="5">
    <source>
        <dbReference type="SAM" id="MobiDB-lite"/>
    </source>
</evidence>
<keyword evidence="3 4" id="KW-0287">Flowering</keyword>
<comment type="similarity">
    <text evidence="1 4">Belongs to the Frigida family.</text>
</comment>
<dbReference type="Gramene" id="Aco009822.1.mrna1">
    <property type="protein sequence ID" value="Aco009822.1.mrna1"/>
    <property type="gene ID" value="Aco009822.1.path1"/>
</dbReference>
<dbReference type="GeneID" id="109716753"/>
<dbReference type="PANTHER" id="PTHR31791:SF10">
    <property type="entry name" value="FRIGIDA-LIKE PROTEIN"/>
    <property type="match status" value="1"/>
</dbReference>
<proteinExistence type="inferred from homology"/>
<protein>
    <recommendedName>
        <fullName evidence="4">FRIGIDA-like protein</fullName>
    </recommendedName>
</protein>
<dbReference type="GO" id="GO:0030154">
    <property type="term" value="P:cell differentiation"/>
    <property type="evidence" value="ECO:0007669"/>
    <property type="project" value="UniProtKB-KW"/>
</dbReference>
<reference evidence="6" key="1">
    <citation type="journal article" date="2015" name="Nat. Genet.">
        <title>The pineapple genome and the evolution of CAM photosynthesis.</title>
        <authorList>
            <person name="Ming R."/>
            <person name="VanBuren R."/>
            <person name="Wai C.M."/>
            <person name="Tang H."/>
            <person name="Schatz M.C."/>
            <person name="Bowers J.E."/>
            <person name="Lyons E."/>
            <person name="Wang M.L."/>
            <person name="Chen J."/>
            <person name="Biggers E."/>
            <person name="Zhang J."/>
            <person name="Huang L."/>
            <person name="Zhang L."/>
            <person name="Miao W."/>
            <person name="Zhang J."/>
            <person name="Ye Z."/>
            <person name="Miao C."/>
            <person name="Lin Z."/>
            <person name="Wang H."/>
            <person name="Zhou H."/>
            <person name="Yim W.C."/>
            <person name="Priest H.D."/>
            <person name="Zheng C."/>
            <person name="Woodhouse M."/>
            <person name="Edger P.P."/>
            <person name="Guyot R."/>
            <person name="Guo H.B."/>
            <person name="Guo H."/>
            <person name="Zheng G."/>
            <person name="Singh R."/>
            <person name="Sharma A."/>
            <person name="Min X."/>
            <person name="Zheng Y."/>
            <person name="Lee H."/>
            <person name="Gurtowski J."/>
            <person name="Sedlazeck F.J."/>
            <person name="Harkess A."/>
            <person name="McKain M.R."/>
            <person name="Liao Z."/>
            <person name="Fang J."/>
            <person name="Liu J."/>
            <person name="Zhang X."/>
            <person name="Zhang Q."/>
            <person name="Hu W."/>
            <person name="Qin Y."/>
            <person name="Wang K."/>
            <person name="Chen L.Y."/>
            <person name="Shirley N."/>
            <person name="Lin Y.R."/>
            <person name="Liu L.Y."/>
            <person name="Hernandez A.G."/>
            <person name="Wright C.L."/>
            <person name="Bulone V."/>
            <person name="Tuskan G.A."/>
            <person name="Heath K."/>
            <person name="Zee F."/>
            <person name="Moore P.H."/>
            <person name="Sunkar R."/>
            <person name="Leebens-Mack J.H."/>
            <person name="Mockler T."/>
            <person name="Bennetzen J.L."/>
            <person name="Freeling M."/>
            <person name="Sankoff D."/>
            <person name="Paterson A.H."/>
            <person name="Zhu X."/>
            <person name="Yang X."/>
            <person name="Smith J.A."/>
            <person name="Cushman J.C."/>
            <person name="Paull R.E."/>
            <person name="Yu Q."/>
        </authorList>
    </citation>
    <scope>NUCLEOTIDE SEQUENCE [LARGE SCALE GENOMIC DNA]</scope>
    <source>
        <strain evidence="6">cv. F153</strain>
    </source>
</reference>
<feature type="region of interest" description="Disordered" evidence="5">
    <location>
        <begin position="406"/>
        <end position="471"/>
    </location>
</feature>
<dbReference type="GO" id="GO:0009908">
    <property type="term" value="P:flower development"/>
    <property type="evidence" value="ECO:0007669"/>
    <property type="project" value="UniProtKB-KW"/>
</dbReference>
<dbReference type="Pfam" id="PF07899">
    <property type="entry name" value="Frigida"/>
    <property type="match status" value="1"/>
</dbReference>
<organism evidence="6 7">
    <name type="scientific">Ananas comosus</name>
    <name type="common">Pineapple</name>
    <name type="synonym">Ananas ananas</name>
    <dbReference type="NCBI Taxonomy" id="4615"/>
    <lineage>
        <taxon>Eukaryota</taxon>
        <taxon>Viridiplantae</taxon>
        <taxon>Streptophyta</taxon>
        <taxon>Embryophyta</taxon>
        <taxon>Tracheophyta</taxon>
        <taxon>Spermatophyta</taxon>
        <taxon>Magnoliopsida</taxon>
        <taxon>Liliopsida</taxon>
        <taxon>Poales</taxon>
        <taxon>Bromeliaceae</taxon>
        <taxon>Bromelioideae</taxon>
        <taxon>Ananas</taxon>
    </lineage>
</organism>
<name>A0A6P5FQD6_ANACO</name>
<gene>
    <name evidence="7" type="primary">LOC109716753</name>
</gene>
<keyword evidence="4" id="KW-0217">Developmental protein</keyword>
<keyword evidence="2 4" id="KW-0221">Differentiation</keyword>
<evidence type="ECO:0000313" key="6">
    <source>
        <dbReference type="Proteomes" id="UP000515123"/>
    </source>
</evidence>
<feature type="compositionally biased region" description="Low complexity" evidence="5">
    <location>
        <begin position="456"/>
        <end position="465"/>
    </location>
</feature>
<evidence type="ECO:0000313" key="7">
    <source>
        <dbReference type="RefSeq" id="XP_020097897.1"/>
    </source>
</evidence>
<accession>A0A6P5FQD6</accession>
<feature type="compositionally biased region" description="Basic residues" evidence="5">
    <location>
        <begin position="406"/>
        <end position="424"/>
    </location>
</feature>
<reference evidence="7" key="2">
    <citation type="submission" date="2025-08" db="UniProtKB">
        <authorList>
            <consortium name="RefSeq"/>
        </authorList>
    </citation>
    <scope>IDENTIFICATION</scope>
    <source>
        <tissue evidence="7">Leaf</tissue>
    </source>
</reference>
<feature type="compositionally biased region" description="Low complexity" evidence="5">
    <location>
        <begin position="425"/>
        <end position="435"/>
    </location>
</feature>
<evidence type="ECO:0000256" key="2">
    <source>
        <dbReference type="ARBA" id="ARBA00022782"/>
    </source>
</evidence>
<dbReference type="AlphaFoldDB" id="A0A6P5FQD6"/>
<evidence type="ECO:0000256" key="3">
    <source>
        <dbReference type="ARBA" id="ARBA00023089"/>
    </source>
</evidence>
<dbReference type="OrthoDB" id="1917867at2759"/>
<dbReference type="Proteomes" id="UP000515123">
    <property type="component" value="Linkage group 10"/>
</dbReference>
<dbReference type="PANTHER" id="PTHR31791">
    <property type="entry name" value="FRIGIDA-LIKE PROTEIN 3-RELATED"/>
    <property type="match status" value="1"/>
</dbReference>
<keyword evidence="6" id="KW-1185">Reference proteome</keyword>
<dbReference type="RefSeq" id="XP_020097897.1">
    <property type="nucleotide sequence ID" value="XM_020242308.1"/>
</dbReference>
<sequence length="518" mass="55789">MAIDVASSDPIEKVLEDLEAQKTLITNCTLLWKSLSDHFSSLRQTLADRSQALDADLQSIDSTTKQTLETLSSREASVPDREAAAAALIKERRDAAVAEIEDPAAASAAAAAAAPPPTDIRGILRWFCRRMDSAGLWRFMVSRRRDLGVLRFEIGEAVAGSVDPARVVVDAVGDYLGQLSSGGGGGGGGGGHDPKWVFGMLVMTLFDSDGKKAPEVSESMKERAAAVVEEWKEKLVIKGDAEGAAEGEEGSGRAAQIFLQMVAAFGLSSRFEEEFLRKVFLENAQRKEIARLAPMLGFGKILGELVDDLLKTGKDIEAVYIVTDCGLTEQFPPVSLLKSYLHASRKKAHAMLKNGNRSYAATEEASNIEYNAIKAVINCVQNCKLESQFSTNALKIKLFQMEKAKADRKKATAPKPPSVKRRRAASSSAGVSSFRAAKRSRSSNSAYGSYGHRRPSTGPRGPSSSYKYPPQVAPAPAYGAASYVQNPAAVSQQYYPVNYAGYDYAAPQSVPSQPSHPQ</sequence>
<evidence type="ECO:0000256" key="4">
    <source>
        <dbReference type="RuleBase" id="RU364012"/>
    </source>
</evidence>